<evidence type="ECO:0000313" key="2">
    <source>
        <dbReference type="EMBL" id="GAA2655859.1"/>
    </source>
</evidence>
<sequence>MHFRFAEATVPSGGTDATDAACRGPARHRLWVYPEEGGYLSRRQQTLAATLHQSLPLASRFLPAGGQVPSVSSEP</sequence>
<feature type="region of interest" description="Disordered" evidence="1">
    <location>
        <begin position="1"/>
        <end position="21"/>
    </location>
</feature>
<organism evidence="2 3">
    <name type="scientific">Nonomuraea recticatena</name>
    <dbReference type="NCBI Taxonomy" id="46178"/>
    <lineage>
        <taxon>Bacteria</taxon>
        <taxon>Bacillati</taxon>
        <taxon>Actinomycetota</taxon>
        <taxon>Actinomycetes</taxon>
        <taxon>Streptosporangiales</taxon>
        <taxon>Streptosporangiaceae</taxon>
        <taxon>Nonomuraea</taxon>
    </lineage>
</organism>
<evidence type="ECO:0000256" key="1">
    <source>
        <dbReference type="SAM" id="MobiDB-lite"/>
    </source>
</evidence>
<protein>
    <submittedName>
        <fullName evidence="2">Uncharacterized protein</fullName>
    </submittedName>
</protein>
<keyword evidence="3" id="KW-1185">Reference proteome</keyword>
<proteinExistence type="predicted"/>
<dbReference type="EMBL" id="BAAATE010000005">
    <property type="protein sequence ID" value="GAA2655859.1"/>
    <property type="molecule type" value="Genomic_DNA"/>
</dbReference>
<reference evidence="3" key="1">
    <citation type="journal article" date="2019" name="Int. J. Syst. Evol. Microbiol.">
        <title>The Global Catalogue of Microorganisms (GCM) 10K type strain sequencing project: providing services to taxonomists for standard genome sequencing and annotation.</title>
        <authorList>
            <consortium name="The Broad Institute Genomics Platform"/>
            <consortium name="The Broad Institute Genome Sequencing Center for Infectious Disease"/>
            <person name="Wu L."/>
            <person name="Ma J."/>
        </authorList>
    </citation>
    <scope>NUCLEOTIDE SEQUENCE [LARGE SCALE GENOMIC DNA]</scope>
    <source>
        <strain evidence="3">JCM 6835</strain>
    </source>
</reference>
<evidence type="ECO:0000313" key="3">
    <source>
        <dbReference type="Proteomes" id="UP001501666"/>
    </source>
</evidence>
<dbReference type="Proteomes" id="UP001501666">
    <property type="component" value="Unassembled WGS sequence"/>
</dbReference>
<accession>A0ABP6E203</accession>
<gene>
    <name evidence="2" type="ORF">GCM10010412_025470</name>
</gene>
<name>A0ABP6E203_9ACTN</name>
<comment type="caution">
    <text evidence="2">The sequence shown here is derived from an EMBL/GenBank/DDBJ whole genome shotgun (WGS) entry which is preliminary data.</text>
</comment>